<dbReference type="EC" id="2.7.7.65" evidence="1"/>
<dbReference type="CDD" id="cd01949">
    <property type="entry name" value="GGDEF"/>
    <property type="match status" value="1"/>
</dbReference>
<keyword evidence="3" id="KW-1133">Transmembrane helix</keyword>
<feature type="transmembrane region" description="Helical" evidence="3">
    <location>
        <begin position="213"/>
        <end position="230"/>
    </location>
</feature>
<feature type="signal peptide" evidence="4">
    <location>
        <begin position="1"/>
        <end position="19"/>
    </location>
</feature>
<dbReference type="SMART" id="SM00267">
    <property type="entry name" value="GGDEF"/>
    <property type="match status" value="1"/>
</dbReference>
<dbReference type="AlphaFoldDB" id="A0A1P8KEX3"/>
<evidence type="ECO:0000313" key="7">
    <source>
        <dbReference type="Proteomes" id="UP000186110"/>
    </source>
</evidence>
<evidence type="ECO:0000259" key="5">
    <source>
        <dbReference type="PROSITE" id="PS50887"/>
    </source>
</evidence>
<dbReference type="EMBL" id="CP019239">
    <property type="protein sequence ID" value="APW44511.1"/>
    <property type="molecule type" value="Genomic_DNA"/>
</dbReference>
<organism evidence="6 7">
    <name type="scientific">Rhodoferax saidenbachensis</name>
    <dbReference type="NCBI Taxonomy" id="1484693"/>
    <lineage>
        <taxon>Bacteria</taxon>
        <taxon>Pseudomonadati</taxon>
        <taxon>Pseudomonadota</taxon>
        <taxon>Betaproteobacteria</taxon>
        <taxon>Burkholderiales</taxon>
        <taxon>Comamonadaceae</taxon>
        <taxon>Rhodoferax</taxon>
    </lineage>
</organism>
<dbReference type="eggNOG" id="COG3706">
    <property type="taxonomic scope" value="Bacteria"/>
</dbReference>
<feature type="transmembrane region" description="Helical" evidence="3">
    <location>
        <begin position="250"/>
        <end position="270"/>
    </location>
</feature>
<feature type="transmembrane region" description="Helical" evidence="3">
    <location>
        <begin position="368"/>
        <end position="385"/>
    </location>
</feature>
<dbReference type="Pfam" id="PF07695">
    <property type="entry name" value="7TMR-DISM_7TM"/>
    <property type="match status" value="1"/>
</dbReference>
<dbReference type="PROSITE" id="PS50887">
    <property type="entry name" value="GGDEF"/>
    <property type="match status" value="1"/>
</dbReference>
<dbReference type="Gene3D" id="2.60.40.2380">
    <property type="match status" value="1"/>
</dbReference>
<sequence length="619" mass="67931">MRRWLCGGLLWLLPVLAMAQAVPVQQPGAGGRDLIGHLTYLDDTGANLTLEQVQAADRAGRFASPPPAKGALSFGFTRSAIWLRVLLHNPGAEPSAQMLEVPNALISQVALFAPDARGAYHATYTGGDLPFATRPYPNRQLVFPLEVPAQSEQVLYLRVQSTIGLLVPVELWNSNDFVEHTRDDYAVQAVYFGMAAAMVLFNLMLFIALRDRIYLLYVSFVLCSAFVLARKGGLAGEFLWPDTLVWSNTSYYGGASLALIAFLMFTRRMLYTATLLPRVDRVLVVLALLHLVAVVGYGVKIETVSRYALVLFLVTAVVSMSVGFWGVYKKMRSAYFYMGAFAMLLLGGVTTVARTMGWLPSNTLTVDGLQLGSSLEMLLLAFALADRFNQMRRDKLKAQGELMTTQQQLLDSVQASERTLALRVEERTQQLQALNDKLEALSMVDGLTGIANRRQFDQVLQKEWTRMQRLGQPLALVMVDVDWFKQYNDQYGHQAGDECLRAIAQAILGISRASDLVARYGGEEFVMIAPATDRADALRMAQRACDAVQALALPHTYAEMGVVTLSCGVATVVPQQQHTPEALLRSADEALYQAKAAGRNQAVLAPAEPGGPDDSPESP</sequence>
<proteinExistence type="predicted"/>
<dbReference type="InterPro" id="IPR029787">
    <property type="entry name" value="Nucleotide_cyclase"/>
</dbReference>
<dbReference type="InterPro" id="IPR043128">
    <property type="entry name" value="Rev_trsase/Diguanyl_cyclase"/>
</dbReference>
<keyword evidence="4" id="KW-0732">Signal</keyword>
<dbReference type="SUPFAM" id="SSF55073">
    <property type="entry name" value="Nucleotide cyclase"/>
    <property type="match status" value="1"/>
</dbReference>
<gene>
    <name evidence="6" type="ORF">RS694_19635</name>
</gene>
<dbReference type="GO" id="GO:1902201">
    <property type="term" value="P:negative regulation of bacterial-type flagellum-dependent cell motility"/>
    <property type="evidence" value="ECO:0007669"/>
    <property type="project" value="TreeGrafter"/>
</dbReference>
<keyword evidence="7" id="KW-1185">Reference proteome</keyword>
<dbReference type="InterPro" id="IPR011623">
    <property type="entry name" value="7TMR_DISM_rcpt_extracell_dom1"/>
</dbReference>
<dbReference type="Proteomes" id="UP000186110">
    <property type="component" value="Chromosome"/>
</dbReference>
<dbReference type="RefSeq" id="WP_051391946.1">
    <property type="nucleotide sequence ID" value="NZ_CP019239.1"/>
</dbReference>
<dbReference type="GO" id="GO:0052621">
    <property type="term" value="F:diguanylate cyclase activity"/>
    <property type="evidence" value="ECO:0007669"/>
    <property type="project" value="UniProtKB-EC"/>
</dbReference>
<dbReference type="GO" id="GO:0043709">
    <property type="term" value="P:cell adhesion involved in single-species biofilm formation"/>
    <property type="evidence" value="ECO:0007669"/>
    <property type="project" value="TreeGrafter"/>
</dbReference>
<feature type="transmembrane region" description="Helical" evidence="3">
    <location>
        <begin position="335"/>
        <end position="356"/>
    </location>
</feature>
<name>A0A1P8KEX3_9BURK</name>
<dbReference type="Gene3D" id="3.30.70.270">
    <property type="match status" value="1"/>
</dbReference>
<dbReference type="NCBIfam" id="TIGR00254">
    <property type="entry name" value="GGDEF"/>
    <property type="match status" value="1"/>
</dbReference>
<feature type="transmembrane region" description="Helical" evidence="3">
    <location>
        <begin position="282"/>
        <end position="301"/>
    </location>
</feature>
<keyword evidence="3" id="KW-0472">Membrane</keyword>
<dbReference type="PANTHER" id="PTHR45138">
    <property type="entry name" value="REGULATORY COMPONENTS OF SENSORY TRANSDUCTION SYSTEM"/>
    <property type="match status" value="1"/>
</dbReference>
<comment type="catalytic activity">
    <reaction evidence="2">
        <text>2 GTP = 3',3'-c-di-GMP + 2 diphosphate</text>
        <dbReference type="Rhea" id="RHEA:24898"/>
        <dbReference type="ChEBI" id="CHEBI:33019"/>
        <dbReference type="ChEBI" id="CHEBI:37565"/>
        <dbReference type="ChEBI" id="CHEBI:58805"/>
        <dbReference type="EC" id="2.7.7.65"/>
    </reaction>
</comment>
<evidence type="ECO:0000256" key="4">
    <source>
        <dbReference type="SAM" id="SignalP"/>
    </source>
</evidence>
<dbReference type="FunFam" id="3.30.70.270:FF:000001">
    <property type="entry name" value="Diguanylate cyclase domain protein"/>
    <property type="match status" value="1"/>
</dbReference>
<dbReference type="KEGG" id="rsb:RS694_19635"/>
<dbReference type="Pfam" id="PF07696">
    <property type="entry name" value="7TMR-DISMED2"/>
    <property type="match status" value="1"/>
</dbReference>
<evidence type="ECO:0000256" key="3">
    <source>
        <dbReference type="SAM" id="Phobius"/>
    </source>
</evidence>
<dbReference type="InterPro" id="IPR000160">
    <property type="entry name" value="GGDEF_dom"/>
</dbReference>
<evidence type="ECO:0000256" key="1">
    <source>
        <dbReference type="ARBA" id="ARBA00012528"/>
    </source>
</evidence>
<reference evidence="6 7" key="1">
    <citation type="submission" date="2017-01" db="EMBL/GenBank/DDBJ databases">
        <authorList>
            <person name="Mah S.A."/>
            <person name="Swanson W.J."/>
            <person name="Moy G.W."/>
            <person name="Vacquier V.D."/>
        </authorList>
    </citation>
    <scope>NUCLEOTIDE SEQUENCE [LARGE SCALE GENOMIC DNA]</scope>
    <source>
        <strain evidence="6 7">DSM 22694</strain>
    </source>
</reference>
<dbReference type="InterPro" id="IPR050469">
    <property type="entry name" value="Diguanylate_Cyclase"/>
</dbReference>
<keyword evidence="3" id="KW-0812">Transmembrane</keyword>
<feature type="chain" id="PRO_5010213611" description="diguanylate cyclase" evidence="4">
    <location>
        <begin position="20"/>
        <end position="619"/>
    </location>
</feature>
<feature type="transmembrane region" description="Helical" evidence="3">
    <location>
        <begin position="307"/>
        <end position="328"/>
    </location>
</feature>
<dbReference type="Pfam" id="PF00990">
    <property type="entry name" value="GGDEF"/>
    <property type="match status" value="1"/>
</dbReference>
<dbReference type="STRING" id="1484693.RS694_19635"/>
<feature type="domain" description="GGDEF" evidence="5">
    <location>
        <begin position="472"/>
        <end position="607"/>
    </location>
</feature>
<dbReference type="InterPro" id="IPR011622">
    <property type="entry name" value="7TMR_DISM_rcpt_extracell_dom2"/>
</dbReference>
<dbReference type="PANTHER" id="PTHR45138:SF9">
    <property type="entry name" value="DIGUANYLATE CYCLASE DGCM-RELATED"/>
    <property type="match status" value="1"/>
</dbReference>
<evidence type="ECO:0000313" key="6">
    <source>
        <dbReference type="EMBL" id="APW44511.1"/>
    </source>
</evidence>
<accession>A0A1P8KEX3</accession>
<feature type="transmembrane region" description="Helical" evidence="3">
    <location>
        <begin position="185"/>
        <end position="206"/>
    </location>
</feature>
<evidence type="ECO:0000256" key="2">
    <source>
        <dbReference type="ARBA" id="ARBA00034247"/>
    </source>
</evidence>
<dbReference type="GO" id="GO:0005886">
    <property type="term" value="C:plasma membrane"/>
    <property type="evidence" value="ECO:0007669"/>
    <property type="project" value="TreeGrafter"/>
</dbReference>
<protein>
    <recommendedName>
        <fullName evidence="1">diguanylate cyclase</fullName>
        <ecNumber evidence="1">2.7.7.65</ecNumber>
    </recommendedName>
</protein>